<dbReference type="CDD" id="cd00030">
    <property type="entry name" value="C2"/>
    <property type="match status" value="1"/>
</dbReference>
<dbReference type="Pfam" id="PF00168">
    <property type="entry name" value="C2"/>
    <property type="match status" value="1"/>
</dbReference>
<comment type="caution">
    <text evidence="2">The sequence shown here is derived from an EMBL/GenBank/DDBJ whole genome shotgun (WGS) entry which is preliminary data.</text>
</comment>
<sequence length="228" mass="25305">MASVIREFLILLGSHTAYTSISFATISLPPHPTRHSTPVSKRTLNPLFPAAQSTFDFPIYLSLADRLGVLEIVIWDKDYFGVEKIGMGRKEYLGEVGISLEDWFSMREPGEQVRALGWNEQGNTPFSVSLASTRSNTHARGTVQLKIGFVEDERDPDVGVDFEEVYSELLKRSRPSLVNIPPVSGFSLSSCPSSSFVPLRLARNIPSRTKKVNVCKSVKMSICVVLRA</sequence>
<dbReference type="Proteomes" id="UP001163850">
    <property type="component" value="Unassembled WGS sequence"/>
</dbReference>
<evidence type="ECO:0000259" key="1">
    <source>
        <dbReference type="PROSITE" id="PS50004"/>
    </source>
</evidence>
<dbReference type="AlphaFoldDB" id="A0AA38UWI0"/>
<dbReference type="EMBL" id="MU801900">
    <property type="protein sequence ID" value="KAJ3989200.1"/>
    <property type="molecule type" value="Genomic_DNA"/>
</dbReference>
<gene>
    <name evidence="2" type="ORF">F5890DRAFT_1401464</name>
</gene>
<feature type="domain" description="C2" evidence="1">
    <location>
        <begin position="1"/>
        <end position="114"/>
    </location>
</feature>
<dbReference type="InterPro" id="IPR000008">
    <property type="entry name" value="C2_dom"/>
</dbReference>
<reference evidence="2" key="1">
    <citation type="submission" date="2022-08" db="EMBL/GenBank/DDBJ databases">
        <authorList>
            <consortium name="DOE Joint Genome Institute"/>
            <person name="Min B."/>
            <person name="Riley R."/>
            <person name="Sierra-Patev S."/>
            <person name="Naranjo-Ortiz M."/>
            <person name="Looney B."/>
            <person name="Konkel Z."/>
            <person name="Slot J.C."/>
            <person name="Sakamoto Y."/>
            <person name="Steenwyk J.L."/>
            <person name="Rokas A."/>
            <person name="Carro J."/>
            <person name="Camarero S."/>
            <person name="Ferreira P."/>
            <person name="Molpeceres G."/>
            <person name="Ruiz-Duenas F.J."/>
            <person name="Serrano A."/>
            <person name="Henrissat B."/>
            <person name="Drula E."/>
            <person name="Hughes K.W."/>
            <person name="Mata J.L."/>
            <person name="Ishikawa N.K."/>
            <person name="Vargas-Isla R."/>
            <person name="Ushijima S."/>
            <person name="Smith C.A."/>
            <person name="Ahrendt S."/>
            <person name="Andreopoulos W."/>
            <person name="He G."/>
            <person name="Labutti K."/>
            <person name="Lipzen A."/>
            <person name="Ng V."/>
            <person name="Sandor L."/>
            <person name="Barry K."/>
            <person name="Martinez A.T."/>
            <person name="Xiao Y."/>
            <person name="Gibbons J.G."/>
            <person name="Terashima K."/>
            <person name="Hibbett D.S."/>
            <person name="Grigoriev I.V."/>
        </authorList>
    </citation>
    <scope>NUCLEOTIDE SEQUENCE</scope>
    <source>
        <strain evidence="2">TFB7829</strain>
    </source>
</reference>
<protein>
    <recommendedName>
        <fullName evidence="1">C2 domain-containing protein</fullName>
    </recommendedName>
</protein>
<dbReference type="InterPro" id="IPR035892">
    <property type="entry name" value="C2_domain_sf"/>
</dbReference>
<proteinExistence type="predicted"/>
<evidence type="ECO:0000313" key="3">
    <source>
        <dbReference type="Proteomes" id="UP001163850"/>
    </source>
</evidence>
<organism evidence="2 3">
    <name type="scientific">Lentinula detonsa</name>
    <dbReference type="NCBI Taxonomy" id="2804962"/>
    <lineage>
        <taxon>Eukaryota</taxon>
        <taxon>Fungi</taxon>
        <taxon>Dikarya</taxon>
        <taxon>Basidiomycota</taxon>
        <taxon>Agaricomycotina</taxon>
        <taxon>Agaricomycetes</taxon>
        <taxon>Agaricomycetidae</taxon>
        <taxon>Agaricales</taxon>
        <taxon>Marasmiineae</taxon>
        <taxon>Omphalotaceae</taxon>
        <taxon>Lentinula</taxon>
    </lineage>
</organism>
<dbReference type="Gene3D" id="2.60.40.150">
    <property type="entry name" value="C2 domain"/>
    <property type="match status" value="1"/>
</dbReference>
<dbReference type="SUPFAM" id="SSF49562">
    <property type="entry name" value="C2 domain (Calcium/lipid-binding domain, CaLB)"/>
    <property type="match status" value="1"/>
</dbReference>
<accession>A0AA38UWI0</accession>
<name>A0AA38UWI0_9AGAR</name>
<dbReference type="PROSITE" id="PS50004">
    <property type="entry name" value="C2"/>
    <property type="match status" value="1"/>
</dbReference>
<evidence type="ECO:0000313" key="2">
    <source>
        <dbReference type="EMBL" id="KAJ3989200.1"/>
    </source>
</evidence>